<evidence type="ECO:0000256" key="6">
    <source>
        <dbReference type="ARBA" id="ARBA00039751"/>
    </source>
</evidence>
<dbReference type="Gene3D" id="3.30.9.10">
    <property type="entry name" value="D-Amino Acid Oxidase, subunit A, domain 2"/>
    <property type="match status" value="1"/>
</dbReference>
<evidence type="ECO:0000256" key="1">
    <source>
        <dbReference type="ARBA" id="ARBA00001974"/>
    </source>
</evidence>
<feature type="region of interest" description="Disordered" evidence="7">
    <location>
        <begin position="93"/>
        <end position="114"/>
    </location>
</feature>
<dbReference type="PROSITE" id="PS00677">
    <property type="entry name" value="DAO"/>
    <property type="match status" value="1"/>
</dbReference>
<comment type="cofactor">
    <cofactor evidence="1">
        <name>FAD</name>
        <dbReference type="ChEBI" id="CHEBI:57692"/>
    </cofactor>
</comment>
<dbReference type="GO" id="GO:0019478">
    <property type="term" value="P:D-amino acid catabolic process"/>
    <property type="evidence" value="ECO:0007669"/>
    <property type="project" value="TreeGrafter"/>
</dbReference>
<keyword evidence="4" id="KW-0560">Oxidoreductase</keyword>
<gene>
    <name evidence="8" type="ORF">G3I43_06270</name>
</gene>
<dbReference type="RefSeq" id="WP_164256825.1">
    <property type="nucleotide sequence ID" value="NZ_JAAGMK010000158.1"/>
</dbReference>
<evidence type="ECO:0000256" key="2">
    <source>
        <dbReference type="ARBA" id="ARBA00022630"/>
    </source>
</evidence>
<dbReference type="PANTHER" id="PTHR11530">
    <property type="entry name" value="D-AMINO ACID OXIDASE"/>
    <property type="match status" value="1"/>
</dbReference>
<dbReference type="InterPro" id="IPR006181">
    <property type="entry name" value="D-amino_acid_oxidase_CS"/>
</dbReference>
<evidence type="ECO:0000256" key="3">
    <source>
        <dbReference type="ARBA" id="ARBA00022827"/>
    </source>
</evidence>
<proteinExistence type="predicted"/>
<sequence length="244" mass="27745">MIAGALWEFPPAVCGQHGNQLSIMRSKRWSVESYKEFQKLAQERGNGVHMAPTNFSFGIKIEDDWLEHTKMRELKKLSEDEEIQGFRRMTEEDLKKVRPPSASRTDTSDTHIGKEYPPIQEMFARNKRFAPELLKDVNLDDDDVDVIAGLRPYRVENVCVEKEYGFNIVHNYGHGGSGFSLSYGCAREAIGLLESMEGPSFRVVDLRPAAVHQHPDTYAELQTPDFTTAQLDGQEVSVEQPVYH</sequence>
<dbReference type="InterPro" id="IPR023209">
    <property type="entry name" value="DAO"/>
</dbReference>
<evidence type="ECO:0000256" key="4">
    <source>
        <dbReference type="ARBA" id="ARBA00023002"/>
    </source>
</evidence>
<dbReference type="GO" id="GO:0003884">
    <property type="term" value="F:D-amino-acid oxidase activity"/>
    <property type="evidence" value="ECO:0007669"/>
    <property type="project" value="UniProtKB-EC"/>
</dbReference>
<dbReference type="Gene3D" id="3.40.50.720">
    <property type="entry name" value="NAD(P)-binding Rossmann-like Domain"/>
    <property type="match status" value="1"/>
</dbReference>
<accession>A0A6G3SMY8</accession>
<dbReference type="GO" id="GO:0005737">
    <property type="term" value="C:cytoplasm"/>
    <property type="evidence" value="ECO:0007669"/>
    <property type="project" value="TreeGrafter"/>
</dbReference>
<dbReference type="EC" id="1.4.3.3" evidence="5"/>
<name>A0A6G3SMY8_STRAQ</name>
<keyword evidence="3" id="KW-0274">FAD</keyword>
<comment type="caution">
    <text evidence="8">The sequence shown here is derived from an EMBL/GenBank/DDBJ whole genome shotgun (WGS) entry which is preliminary data.</text>
</comment>
<dbReference type="AlphaFoldDB" id="A0A6G3SMY8"/>
<dbReference type="PANTHER" id="PTHR11530:SF11">
    <property type="entry name" value="D-ASPARTATE OXIDASE"/>
    <property type="match status" value="1"/>
</dbReference>
<evidence type="ECO:0000256" key="7">
    <source>
        <dbReference type="SAM" id="MobiDB-lite"/>
    </source>
</evidence>
<dbReference type="EMBL" id="JAAGMK010000158">
    <property type="protein sequence ID" value="NEB83788.1"/>
    <property type="molecule type" value="Genomic_DNA"/>
</dbReference>
<evidence type="ECO:0000313" key="8">
    <source>
        <dbReference type="EMBL" id="NEB83788.1"/>
    </source>
</evidence>
<reference evidence="8" key="1">
    <citation type="submission" date="2020-01" db="EMBL/GenBank/DDBJ databases">
        <title>Insect and environment-associated Actinomycetes.</title>
        <authorList>
            <person name="Currrie C."/>
            <person name="Chevrette M."/>
            <person name="Carlson C."/>
            <person name="Stubbendieck R."/>
            <person name="Wendt-Pienkowski E."/>
        </authorList>
    </citation>
    <scope>NUCLEOTIDE SEQUENCE</scope>
    <source>
        <strain evidence="8">SID505</strain>
    </source>
</reference>
<evidence type="ECO:0000256" key="5">
    <source>
        <dbReference type="ARBA" id="ARBA00039101"/>
    </source>
</evidence>
<organism evidence="8">
    <name type="scientific">Streptomyces anulatus</name>
    <name type="common">Streptomyces chrysomallus</name>
    <dbReference type="NCBI Taxonomy" id="1892"/>
    <lineage>
        <taxon>Bacteria</taxon>
        <taxon>Bacillati</taxon>
        <taxon>Actinomycetota</taxon>
        <taxon>Actinomycetes</taxon>
        <taxon>Kitasatosporales</taxon>
        <taxon>Streptomycetaceae</taxon>
        <taxon>Streptomyces</taxon>
    </lineage>
</organism>
<keyword evidence="2" id="KW-0285">Flavoprotein</keyword>
<protein>
    <recommendedName>
        <fullName evidence="6">D-amino-acid oxidase</fullName>
        <ecNumber evidence="5">1.4.3.3</ecNumber>
    </recommendedName>
</protein>
<dbReference type="GO" id="GO:0071949">
    <property type="term" value="F:FAD binding"/>
    <property type="evidence" value="ECO:0007669"/>
    <property type="project" value="InterPro"/>
</dbReference>